<feature type="transmembrane region" description="Helical" evidence="1">
    <location>
        <begin position="541"/>
        <end position="559"/>
    </location>
</feature>
<dbReference type="AlphaFoldDB" id="A0A835J9V3"/>
<name>A0A835J9V3_9ROSI</name>
<dbReference type="Pfam" id="PF04114">
    <property type="entry name" value="Gaa1"/>
    <property type="match status" value="1"/>
</dbReference>
<evidence type="ECO:0000313" key="2">
    <source>
        <dbReference type="EMBL" id="KAF9666360.1"/>
    </source>
</evidence>
<sequence length="735" mass="81146">MVGMILGDGILLSCRFNMPKTETETPKMKPRPIVRLGIFLISHSLLVCVVCCTAGVLALLLLPLLAKSTYISENALMPGSASSMISNRDISEANRLASDLSGLNFEPQDAAALESREILTKYMSDLGAEVSYHKFHHKPNQFHPLHFFSSPDSTSSVGNFSCSAQGVNTVGIIRAPRGDGKEAIVLVTPYKFGKSGTAETLSLSIAYTVFSLLSRVTWLAKDIIWLVADSQYGEYAPVEAWLRDYHMPVFTGLGALNADTCIKIDDLYVLEQKPIVQRKISDGFRRAGTMAAALIFKVVDRNELLEDTLNIYAEASNGQMPNLDLVNIVNYLAVHRQGLRVKVEKVLALLDSRWLKILGEIFELLGKVARSLNPGWKFGISAADYVEGSATLASSLYNQALGIPTGPHGAFRDFQVDAITLEILPKVSPHNKARHNEFLLRGGRLVEGVIRSINNLLEKFHQSFFLYMLTSPSKFVSVGVYMIAFALLVAPLPLVAASLYADANQLDLGVKKTKSTNTVTAPDELDITLRSWKWLYAAKEVFLVHVWGAAVSLIPYFICQIPNCSPTTSSVIWVFLSMLSFLILYLIVGSPSTRVSISQHEEKGEWAILKSVTISAVFIGLLLMSIVNFATAEIGALLLVPMCLMAQPLKLDMKAGKLRSFFRVICNMVLGFVAFPPAAYFVVKTLFEGFDSISMGDFWNWMESLWAWNSATYIYIGMVHLPCWALCLHVLLHSC</sequence>
<protein>
    <recommendedName>
        <fullName evidence="4">Glycosylphosphatidylinositol anchor attachment 1 protein</fullName>
    </recommendedName>
</protein>
<feature type="transmembrane region" description="Helical" evidence="1">
    <location>
        <begin position="478"/>
        <end position="501"/>
    </location>
</feature>
<keyword evidence="3" id="KW-1185">Reference proteome</keyword>
<accession>A0A835J9V3</accession>
<proteinExistence type="predicted"/>
<evidence type="ECO:0000256" key="1">
    <source>
        <dbReference type="SAM" id="Phobius"/>
    </source>
</evidence>
<dbReference type="PIRSF" id="PIRSF036762">
    <property type="entry name" value="GAA1"/>
    <property type="match status" value="1"/>
</dbReference>
<organism evidence="2 3">
    <name type="scientific">Salix dunnii</name>
    <dbReference type="NCBI Taxonomy" id="1413687"/>
    <lineage>
        <taxon>Eukaryota</taxon>
        <taxon>Viridiplantae</taxon>
        <taxon>Streptophyta</taxon>
        <taxon>Embryophyta</taxon>
        <taxon>Tracheophyta</taxon>
        <taxon>Spermatophyta</taxon>
        <taxon>Magnoliopsida</taxon>
        <taxon>eudicotyledons</taxon>
        <taxon>Gunneridae</taxon>
        <taxon>Pentapetalae</taxon>
        <taxon>rosids</taxon>
        <taxon>fabids</taxon>
        <taxon>Malpighiales</taxon>
        <taxon>Salicaceae</taxon>
        <taxon>Saliceae</taxon>
        <taxon>Salix</taxon>
    </lineage>
</organism>
<evidence type="ECO:0008006" key="4">
    <source>
        <dbReference type="Google" id="ProtNLM"/>
    </source>
</evidence>
<feature type="transmembrane region" description="Helical" evidence="1">
    <location>
        <begin position="608"/>
        <end position="640"/>
    </location>
</feature>
<gene>
    <name evidence="2" type="ORF">SADUNF_Sadunf16G0221400</name>
</gene>
<feature type="transmembrane region" description="Helical" evidence="1">
    <location>
        <begin position="571"/>
        <end position="588"/>
    </location>
</feature>
<dbReference type="GO" id="GO:0016255">
    <property type="term" value="P:attachment of GPI anchor to protein"/>
    <property type="evidence" value="ECO:0007669"/>
    <property type="project" value="TreeGrafter"/>
</dbReference>
<feature type="transmembrane region" description="Helical" evidence="1">
    <location>
        <begin position="661"/>
        <end position="683"/>
    </location>
</feature>
<keyword evidence="1" id="KW-0472">Membrane</keyword>
<dbReference type="Proteomes" id="UP000657918">
    <property type="component" value="Chromosome 16"/>
</dbReference>
<feature type="transmembrane region" description="Helical" evidence="1">
    <location>
        <begin position="36"/>
        <end position="62"/>
    </location>
</feature>
<comment type="caution">
    <text evidence="2">The sequence shown here is derived from an EMBL/GenBank/DDBJ whole genome shotgun (WGS) entry which is preliminary data.</text>
</comment>
<evidence type="ECO:0000313" key="3">
    <source>
        <dbReference type="Proteomes" id="UP000657918"/>
    </source>
</evidence>
<dbReference type="EMBL" id="JADGMS010000016">
    <property type="protein sequence ID" value="KAF9666360.1"/>
    <property type="molecule type" value="Genomic_DNA"/>
</dbReference>
<dbReference type="PANTHER" id="PTHR13304:SF0">
    <property type="entry name" value="GLYCOSYLPHOSPHATIDYLINOSITOL ANCHOR ATTACHMENT 1 PROTEIN"/>
    <property type="match status" value="1"/>
</dbReference>
<dbReference type="PANTHER" id="PTHR13304">
    <property type="entry name" value="GLYCOSYLPHOSPHATIDYLINOSITOL ANCHOR ATTACHMENT 1 PROTEIN"/>
    <property type="match status" value="1"/>
</dbReference>
<reference evidence="2 3" key="1">
    <citation type="submission" date="2020-10" db="EMBL/GenBank/DDBJ databases">
        <title>Plant Genome Project.</title>
        <authorList>
            <person name="Zhang R.-G."/>
        </authorList>
    </citation>
    <scope>NUCLEOTIDE SEQUENCE [LARGE SCALE GENOMIC DNA]</scope>
    <source>
        <strain evidence="2">FAFU-HL-1</strain>
        <tissue evidence="2">Leaf</tissue>
    </source>
</reference>
<dbReference type="GO" id="GO:0042765">
    <property type="term" value="C:GPI-anchor transamidase complex"/>
    <property type="evidence" value="ECO:0007669"/>
    <property type="project" value="InterPro"/>
</dbReference>
<dbReference type="OrthoDB" id="445301at2759"/>
<keyword evidence="1" id="KW-0812">Transmembrane</keyword>
<keyword evidence="1" id="KW-1133">Transmembrane helix</keyword>
<feature type="transmembrane region" description="Helical" evidence="1">
    <location>
        <begin position="712"/>
        <end position="732"/>
    </location>
</feature>
<dbReference type="InterPro" id="IPR007246">
    <property type="entry name" value="Gaa1"/>
</dbReference>